<reference evidence="3 4" key="1">
    <citation type="submission" date="2022-10" db="EMBL/GenBank/DDBJ databases">
        <title>Roseococcus glaciei nov., sp. nov., isolated from glacier.</title>
        <authorList>
            <person name="Liu Q."/>
            <person name="Xin Y.-H."/>
        </authorList>
    </citation>
    <scope>NUCLEOTIDE SEQUENCE [LARGE SCALE GENOMIC DNA]</scope>
    <source>
        <strain evidence="3 4">MDT2-1-1</strain>
    </source>
</reference>
<keyword evidence="4" id="KW-1185">Reference proteome</keyword>
<gene>
    <name evidence="3" type="ORF">OF850_03395</name>
</gene>
<feature type="chain" id="PRO_5046154028" evidence="2">
    <location>
        <begin position="23"/>
        <end position="123"/>
    </location>
</feature>
<organism evidence="3 4">
    <name type="scientific">Sabulicella glaciei</name>
    <dbReference type="NCBI Taxonomy" id="2984948"/>
    <lineage>
        <taxon>Bacteria</taxon>
        <taxon>Pseudomonadati</taxon>
        <taxon>Pseudomonadota</taxon>
        <taxon>Alphaproteobacteria</taxon>
        <taxon>Acetobacterales</taxon>
        <taxon>Acetobacteraceae</taxon>
        <taxon>Sabulicella</taxon>
    </lineage>
</organism>
<dbReference type="RefSeq" id="WP_301588331.1">
    <property type="nucleotide sequence ID" value="NZ_JAPFQI010000001.1"/>
</dbReference>
<feature type="compositionally biased region" description="Low complexity" evidence="1">
    <location>
        <begin position="39"/>
        <end position="50"/>
    </location>
</feature>
<evidence type="ECO:0000256" key="1">
    <source>
        <dbReference type="SAM" id="MobiDB-lite"/>
    </source>
</evidence>
<name>A0ABT3NRA1_9PROT</name>
<feature type="region of interest" description="Disordered" evidence="1">
    <location>
        <begin position="39"/>
        <end position="123"/>
    </location>
</feature>
<dbReference type="Proteomes" id="UP001526430">
    <property type="component" value="Unassembled WGS sequence"/>
</dbReference>
<evidence type="ECO:0000256" key="2">
    <source>
        <dbReference type="SAM" id="SignalP"/>
    </source>
</evidence>
<dbReference type="EMBL" id="JAPFQI010000001">
    <property type="protein sequence ID" value="MCW8084662.1"/>
    <property type="molecule type" value="Genomic_DNA"/>
</dbReference>
<accession>A0ABT3NRA1</accession>
<comment type="caution">
    <text evidence="3">The sequence shown here is derived from an EMBL/GenBank/DDBJ whole genome shotgun (WGS) entry which is preliminary data.</text>
</comment>
<feature type="compositionally biased region" description="Basic and acidic residues" evidence="1">
    <location>
        <begin position="51"/>
        <end position="123"/>
    </location>
</feature>
<proteinExistence type="predicted"/>
<feature type="signal peptide" evidence="2">
    <location>
        <begin position="1"/>
        <end position="22"/>
    </location>
</feature>
<sequence length="123" mass="14680">MTRIMFFAPVLAGLALAVPAKAQDLGTIIQQVAPALLGQQPQAPVQQQLHPQDDRNRNGVPDWEERRPHRDAYREEGRPHRDAHRDERRALREEERRLAERERRLEERRRQLDAERRSLDRRW</sequence>
<evidence type="ECO:0000313" key="3">
    <source>
        <dbReference type="EMBL" id="MCW8084662.1"/>
    </source>
</evidence>
<protein>
    <submittedName>
        <fullName evidence="3">Uncharacterized protein</fullName>
    </submittedName>
</protein>
<evidence type="ECO:0000313" key="4">
    <source>
        <dbReference type="Proteomes" id="UP001526430"/>
    </source>
</evidence>
<keyword evidence="2" id="KW-0732">Signal</keyword>